<dbReference type="InterPro" id="IPR018511">
    <property type="entry name" value="Hemolysin-typ_Ca-bd_CS"/>
</dbReference>
<keyword evidence="7" id="KW-0472">Membrane</keyword>
<dbReference type="SUPFAM" id="SSF51120">
    <property type="entry name" value="beta-Roll"/>
    <property type="match status" value="3"/>
</dbReference>
<dbReference type="Gene3D" id="2.150.10.10">
    <property type="entry name" value="Serralysin-like metalloprotease, C-terminal"/>
    <property type="match status" value="4"/>
</dbReference>
<dbReference type="PANTHER" id="PTHR38340">
    <property type="entry name" value="S-LAYER PROTEIN"/>
    <property type="match status" value="1"/>
</dbReference>
<comment type="caution">
    <text evidence="8">The sequence shown here is derived from an EMBL/GenBank/DDBJ whole genome shotgun (WGS) entry which is preliminary data.</text>
</comment>
<gene>
    <name evidence="8" type="ORF">GCM10008171_05200</name>
</gene>
<evidence type="ECO:0000256" key="5">
    <source>
        <dbReference type="ARBA" id="ARBA00022737"/>
    </source>
</evidence>
<organism evidence="8 9">
    <name type="scientific">Methylopila jiangsuensis</name>
    <dbReference type="NCBI Taxonomy" id="586230"/>
    <lineage>
        <taxon>Bacteria</taxon>
        <taxon>Pseudomonadati</taxon>
        <taxon>Pseudomonadota</taxon>
        <taxon>Alphaproteobacteria</taxon>
        <taxon>Hyphomicrobiales</taxon>
        <taxon>Methylopilaceae</taxon>
        <taxon>Methylopila</taxon>
    </lineage>
</organism>
<accession>A0A9W6N2I9</accession>
<keyword evidence="6" id="KW-0843">Virulence</keyword>
<keyword evidence="9" id="KW-1185">Reference proteome</keyword>
<evidence type="ECO:0000313" key="9">
    <source>
        <dbReference type="Proteomes" id="UP001143364"/>
    </source>
</evidence>
<evidence type="ECO:0000256" key="4">
    <source>
        <dbReference type="ARBA" id="ARBA00022656"/>
    </source>
</evidence>
<dbReference type="EMBL" id="BSFK01000005">
    <property type="protein sequence ID" value="GLK75266.1"/>
    <property type="molecule type" value="Genomic_DNA"/>
</dbReference>
<dbReference type="PRINTS" id="PR00313">
    <property type="entry name" value="CABNDNGRPT"/>
</dbReference>
<reference evidence="8" key="1">
    <citation type="journal article" date="2014" name="Int. J. Syst. Evol. Microbiol.">
        <title>Complete genome sequence of Corynebacterium casei LMG S-19264T (=DSM 44701T), isolated from a smear-ripened cheese.</title>
        <authorList>
            <consortium name="US DOE Joint Genome Institute (JGI-PGF)"/>
            <person name="Walter F."/>
            <person name="Albersmeier A."/>
            <person name="Kalinowski J."/>
            <person name="Ruckert C."/>
        </authorList>
    </citation>
    <scope>NUCLEOTIDE SEQUENCE</scope>
    <source>
        <strain evidence="8">VKM B-2555</strain>
    </source>
</reference>
<evidence type="ECO:0000256" key="3">
    <source>
        <dbReference type="ARBA" id="ARBA00022525"/>
    </source>
</evidence>
<dbReference type="GO" id="GO:0005509">
    <property type="term" value="F:calcium ion binding"/>
    <property type="evidence" value="ECO:0007669"/>
    <property type="project" value="InterPro"/>
</dbReference>
<evidence type="ECO:0000313" key="8">
    <source>
        <dbReference type="EMBL" id="GLK75266.1"/>
    </source>
</evidence>
<dbReference type="GO" id="GO:0090729">
    <property type="term" value="F:toxin activity"/>
    <property type="evidence" value="ECO:0007669"/>
    <property type="project" value="UniProtKB-KW"/>
</dbReference>
<dbReference type="InterPro" id="IPR050557">
    <property type="entry name" value="RTX_toxin/Mannuronan_C5-epim"/>
</dbReference>
<reference evidence="8" key="2">
    <citation type="submission" date="2023-01" db="EMBL/GenBank/DDBJ databases">
        <authorList>
            <person name="Sun Q."/>
            <person name="Evtushenko L."/>
        </authorList>
    </citation>
    <scope>NUCLEOTIDE SEQUENCE</scope>
    <source>
        <strain evidence="8">VKM B-2555</strain>
    </source>
</reference>
<name>A0A9W6N2I9_9HYPH</name>
<proteinExistence type="predicted"/>
<dbReference type="PROSITE" id="PS00330">
    <property type="entry name" value="HEMOLYSIN_CALCIUM"/>
    <property type="match status" value="9"/>
</dbReference>
<evidence type="ECO:0000256" key="7">
    <source>
        <dbReference type="ARBA" id="ARBA00023136"/>
    </source>
</evidence>
<evidence type="ECO:0000256" key="6">
    <source>
        <dbReference type="ARBA" id="ARBA00023026"/>
    </source>
</evidence>
<dbReference type="GO" id="GO:0005576">
    <property type="term" value="C:extracellular region"/>
    <property type="evidence" value="ECO:0007669"/>
    <property type="project" value="UniProtKB-SubCell"/>
</dbReference>
<evidence type="ECO:0008006" key="10">
    <source>
        <dbReference type="Google" id="ProtNLM"/>
    </source>
</evidence>
<dbReference type="AlphaFoldDB" id="A0A9W6N2I9"/>
<dbReference type="InterPro" id="IPR003995">
    <property type="entry name" value="RTX_toxin_determinant-A"/>
</dbReference>
<dbReference type="PRINTS" id="PR01488">
    <property type="entry name" value="RTXTOXINA"/>
</dbReference>
<protein>
    <recommendedName>
        <fullName evidence="10">Hemolysin-type calcium-binding repeat-containing protein</fullName>
    </recommendedName>
</protein>
<keyword evidence="3" id="KW-0964">Secreted</keyword>
<sequence>MAYFYGQIGVKNTFTGGLENDYAYGQDLADTYSGGFGADTLTGEGGADILKGDKGNDTLSGGAGNDYLDGGSGNDTLTGGAGADKIFGGTGDDVVNVGGVSDMIGDVVDGGVLNGVDRTGVDTLIADFTGRTAALAFTGADPTVKTAIKGAFTYSGFEKFTITGGSGADKITGALLEDTLRGGGGADQLFGKESNDILYGDAGLDKLYGGVGSDLIYGGTENDLLYGGDGNDTLNGDAGLDKLYGEKGADTLNGGEGADTLDGGADNDLVGGGAGIDIVKGGAGDDRISGGDVFYGYGYDTGLDKDNLDGGAGDDIVTVGRNDIAAGGTGVDTAQLNFELSAVGEVLAFSSKAITLKAGAKISGFEVLDFRGGTGADRVAAGALGDTLNGGGGNDSLKGMGGADVLTGGLGDDLLYGGDGIDVLYDDDGKDTLDGGAGDDAFYLISNWNVAPQADTYIGGLGVDKAFINGSVSAVLDLADAKKNDGILLGDKFSGIEQFTLTYVDDEAYGDASANFFFGADGDDILDGRAGADLLQGGAGADVLTGGTGADVFDYTEYAFQQWRGDVITDFSTAQGDKISLGYWFGAKSATSFTLGKEATTAKVSLFFDADTHRLWYDQDGTGTQYSKMLFATLEDVTTLSINDFLFTVA</sequence>
<evidence type="ECO:0000256" key="2">
    <source>
        <dbReference type="ARBA" id="ARBA00004613"/>
    </source>
</evidence>
<dbReference type="Pfam" id="PF00353">
    <property type="entry name" value="HemolysinCabind"/>
    <property type="match status" value="8"/>
</dbReference>
<keyword evidence="5" id="KW-0677">Repeat</keyword>
<dbReference type="PANTHER" id="PTHR38340:SF1">
    <property type="entry name" value="S-LAYER PROTEIN"/>
    <property type="match status" value="1"/>
</dbReference>
<dbReference type="InterPro" id="IPR011049">
    <property type="entry name" value="Serralysin-like_metalloprot_C"/>
</dbReference>
<dbReference type="GO" id="GO:0016020">
    <property type="term" value="C:membrane"/>
    <property type="evidence" value="ECO:0007669"/>
    <property type="project" value="UniProtKB-SubCell"/>
</dbReference>
<comment type="subcellular location">
    <subcellularLocation>
        <location evidence="1">Membrane</location>
    </subcellularLocation>
    <subcellularLocation>
        <location evidence="2">Secreted</location>
    </subcellularLocation>
</comment>
<dbReference type="RefSeq" id="WP_271203228.1">
    <property type="nucleotide sequence ID" value="NZ_BSFK01000005.1"/>
</dbReference>
<dbReference type="InterPro" id="IPR001343">
    <property type="entry name" value="Hemolysn_Ca-bd"/>
</dbReference>
<evidence type="ECO:0000256" key="1">
    <source>
        <dbReference type="ARBA" id="ARBA00004370"/>
    </source>
</evidence>
<keyword evidence="4" id="KW-0800">Toxin</keyword>
<dbReference type="Proteomes" id="UP001143364">
    <property type="component" value="Unassembled WGS sequence"/>
</dbReference>